<protein>
    <submittedName>
        <fullName evidence="1">Uncharacterized protein</fullName>
    </submittedName>
</protein>
<keyword evidence="2" id="KW-1185">Reference proteome</keyword>
<evidence type="ECO:0000313" key="1">
    <source>
        <dbReference type="EMBL" id="KAF9062212.1"/>
    </source>
</evidence>
<gene>
    <name evidence="1" type="ORF">BDP27DRAFT_1233963</name>
</gene>
<evidence type="ECO:0000313" key="2">
    <source>
        <dbReference type="Proteomes" id="UP000772434"/>
    </source>
</evidence>
<proteinExistence type="predicted"/>
<dbReference type="OrthoDB" id="3363652at2759"/>
<organism evidence="1 2">
    <name type="scientific">Rhodocollybia butyracea</name>
    <dbReference type="NCBI Taxonomy" id="206335"/>
    <lineage>
        <taxon>Eukaryota</taxon>
        <taxon>Fungi</taxon>
        <taxon>Dikarya</taxon>
        <taxon>Basidiomycota</taxon>
        <taxon>Agaricomycotina</taxon>
        <taxon>Agaricomycetes</taxon>
        <taxon>Agaricomycetidae</taxon>
        <taxon>Agaricales</taxon>
        <taxon>Marasmiineae</taxon>
        <taxon>Omphalotaceae</taxon>
        <taxon>Rhodocollybia</taxon>
    </lineage>
</organism>
<sequence>MVPRGLGSDIFPDALDIDGSSGIFTQNKGPGGAFRSARVKEVLWQVKLGSQLSEEEYACATALIWEYADCLALSVSEVCHVPGAVHKLSVPENASVRI</sequence>
<dbReference type="AlphaFoldDB" id="A0A9P5PFF7"/>
<dbReference type="Proteomes" id="UP000772434">
    <property type="component" value="Unassembled WGS sequence"/>
</dbReference>
<accession>A0A9P5PFF7</accession>
<dbReference type="EMBL" id="JADNRY010000179">
    <property type="protein sequence ID" value="KAF9062212.1"/>
    <property type="molecule type" value="Genomic_DNA"/>
</dbReference>
<name>A0A9P5PFF7_9AGAR</name>
<reference evidence="1" key="1">
    <citation type="submission" date="2020-11" db="EMBL/GenBank/DDBJ databases">
        <authorList>
            <consortium name="DOE Joint Genome Institute"/>
            <person name="Ahrendt S."/>
            <person name="Riley R."/>
            <person name="Andreopoulos W."/>
            <person name="Labutti K."/>
            <person name="Pangilinan J."/>
            <person name="Ruiz-Duenas F.J."/>
            <person name="Barrasa J.M."/>
            <person name="Sanchez-Garcia M."/>
            <person name="Camarero S."/>
            <person name="Miyauchi S."/>
            <person name="Serrano A."/>
            <person name="Linde D."/>
            <person name="Babiker R."/>
            <person name="Drula E."/>
            <person name="Ayuso-Fernandez I."/>
            <person name="Pacheco R."/>
            <person name="Padilla G."/>
            <person name="Ferreira P."/>
            <person name="Barriuso J."/>
            <person name="Kellner H."/>
            <person name="Castanera R."/>
            <person name="Alfaro M."/>
            <person name="Ramirez L."/>
            <person name="Pisabarro A.G."/>
            <person name="Kuo A."/>
            <person name="Tritt A."/>
            <person name="Lipzen A."/>
            <person name="He G."/>
            <person name="Yan M."/>
            <person name="Ng V."/>
            <person name="Cullen D."/>
            <person name="Martin F."/>
            <person name="Rosso M.-N."/>
            <person name="Henrissat B."/>
            <person name="Hibbett D."/>
            <person name="Martinez A.T."/>
            <person name="Grigoriev I.V."/>
        </authorList>
    </citation>
    <scope>NUCLEOTIDE SEQUENCE</scope>
    <source>
        <strain evidence="1">AH 40177</strain>
    </source>
</reference>
<comment type="caution">
    <text evidence="1">The sequence shown here is derived from an EMBL/GenBank/DDBJ whole genome shotgun (WGS) entry which is preliminary data.</text>
</comment>